<dbReference type="OrthoDB" id="1100874at2"/>
<proteinExistence type="predicted"/>
<dbReference type="Proteomes" id="UP000298073">
    <property type="component" value="Unassembled WGS sequence"/>
</dbReference>
<organism evidence="1 2">
    <name type="scientific">Bacteroides acidifaciens</name>
    <dbReference type="NCBI Taxonomy" id="85831"/>
    <lineage>
        <taxon>Bacteria</taxon>
        <taxon>Pseudomonadati</taxon>
        <taxon>Bacteroidota</taxon>
        <taxon>Bacteroidia</taxon>
        <taxon>Bacteroidales</taxon>
        <taxon>Bacteroidaceae</taxon>
        <taxon>Bacteroides</taxon>
    </lineage>
</organism>
<evidence type="ECO:0000313" key="2">
    <source>
        <dbReference type="Proteomes" id="UP000298073"/>
    </source>
</evidence>
<comment type="caution">
    <text evidence="1">The sequence shown here is derived from an EMBL/GenBank/DDBJ whole genome shotgun (WGS) entry which is preliminary data.</text>
</comment>
<dbReference type="EMBL" id="SPPV01000111">
    <property type="protein sequence ID" value="TFU44679.1"/>
    <property type="molecule type" value="Genomic_DNA"/>
</dbReference>
<accession>A0A7K3MFW1</accession>
<protein>
    <submittedName>
        <fullName evidence="1">Uncharacterized protein</fullName>
    </submittedName>
</protein>
<dbReference type="AlphaFoldDB" id="A0A7K3MFW1"/>
<evidence type="ECO:0000313" key="1">
    <source>
        <dbReference type="EMBL" id="TFU44679.1"/>
    </source>
</evidence>
<name>A0A7K3MFW1_9BACE</name>
<gene>
    <name evidence="1" type="ORF">E4T97_21660</name>
</gene>
<sequence>MMRKVTRQSLDELAKVMPVLSEREQRVYIGGTSGATGVAPSGGGTNGGIDSGSSTNNYFSYSEYEARLSNGTWAGGLVEGMGYVSAQAFGFGGRYESSHYYPTASAYTRDQLAGIWDKLAEEFSPLGTGVATGHLQNLVLEGIASLQDKNYNGPIYVLCDSNSTVGMYGREVPRVVIRSAMSGDVLYDSNLTTGYSATGAY</sequence>
<reference evidence="1 2" key="1">
    <citation type="submission" date="2019-03" db="EMBL/GenBank/DDBJ databases">
        <title>Diversity of the mouse oral microbiome.</title>
        <authorList>
            <person name="Joseph S."/>
            <person name="Aduse-Opoku J."/>
            <person name="Curtis M."/>
            <person name="Wade W."/>
            <person name="Hashim A."/>
        </authorList>
    </citation>
    <scope>NUCLEOTIDE SEQUENCE [LARGE SCALE GENOMIC DNA]</scope>
    <source>
        <strain evidence="1 2">P2318</strain>
    </source>
</reference>
<dbReference type="RefSeq" id="WP_135039468.1">
    <property type="nucleotide sequence ID" value="NZ_CAJTJD010000024.1"/>
</dbReference>